<evidence type="ECO:0000256" key="1">
    <source>
        <dbReference type="ARBA" id="ARBA00022801"/>
    </source>
</evidence>
<sequence>MRSAKLLACSELAGNHHESRDTAKMRRLVSIFLSALMLIAGFVLIGYFALEFSGITSNTGASNAAPSGFSVPDLGPTDYGAGGPEDKTLRLTIPEMSRVDDVEVPDAAGDDTEALDSNAATHLKGTGFPWQREANVYIAGHRLGYPGSPSFLAFYDLDKLEEGDEIYVTDSEGTRYTYRVFKEFVVEPSDLAVTEPVQGQDILTLQTCTLPDYSQRLIVQAELIESA</sequence>
<dbReference type="EMBL" id="JAWXXX010000001">
    <property type="protein sequence ID" value="MDX5895150.1"/>
    <property type="molecule type" value="Genomic_DNA"/>
</dbReference>
<protein>
    <submittedName>
        <fullName evidence="4">Class E sortase</fullName>
    </submittedName>
</protein>
<dbReference type="NCBIfam" id="TIGR01076">
    <property type="entry name" value="sortase_fam"/>
    <property type="match status" value="1"/>
</dbReference>
<dbReference type="InterPro" id="IPR042003">
    <property type="entry name" value="Sortase_E"/>
</dbReference>
<keyword evidence="3" id="KW-1133">Transmembrane helix</keyword>
<accession>A0AB35T622</accession>
<dbReference type="CDD" id="cd05830">
    <property type="entry name" value="Sortase_E"/>
    <property type="match status" value="1"/>
</dbReference>
<keyword evidence="3" id="KW-0472">Membrane</keyword>
<dbReference type="Gene3D" id="2.40.260.10">
    <property type="entry name" value="Sortase"/>
    <property type="match status" value="1"/>
</dbReference>
<dbReference type="Proteomes" id="UP001281130">
    <property type="component" value="Unassembled WGS sequence"/>
</dbReference>
<dbReference type="Pfam" id="PF04203">
    <property type="entry name" value="Sortase"/>
    <property type="match status" value="1"/>
</dbReference>
<feature type="active site" description="Proton donor/acceptor" evidence="2">
    <location>
        <position position="141"/>
    </location>
</feature>
<keyword evidence="1" id="KW-0378">Hydrolase</keyword>
<dbReference type="SUPFAM" id="SSF63817">
    <property type="entry name" value="Sortase"/>
    <property type="match status" value="1"/>
</dbReference>
<gene>
    <name evidence="4" type="ORF">SIL72_14075</name>
</gene>
<dbReference type="GO" id="GO:0016787">
    <property type="term" value="F:hydrolase activity"/>
    <property type="evidence" value="ECO:0007669"/>
    <property type="project" value="UniProtKB-KW"/>
</dbReference>
<name>A0AB35T622_RUBRA</name>
<feature type="active site" description="Acyl-thioester intermediate" evidence="2">
    <location>
        <position position="208"/>
    </location>
</feature>
<comment type="caution">
    <text evidence="4">The sequence shown here is derived from an EMBL/GenBank/DDBJ whole genome shotgun (WGS) entry which is preliminary data.</text>
</comment>
<organism evidence="4 5">
    <name type="scientific">Rubrobacter radiotolerans</name>
    <name type="common">Arthrobacter radiotolerans</name>
    <dbReference type="NCBI Taxonomy" id="42256"/>
    <lineage>
        <taxon>Bacteria</taxon>
        <taxon>Bacillati</taxon>
        <taxon>Actinomycetota</taxon>
        <taxon>Rubrobacteria</taxon>
        <taxon>Rubrobacterales</taxon>
        <taxon>Rubrobacteraceae</taxon>
        <taxon>Rubrobacter</taxon>
    </lineage>
</organism>
<dbReference type="RefSeq" id="WP_233425924.1">
    <property type="nucleotide sequence ID" value="NZ_JAWXXX010000001.1"/>
</dbReference>
<proteinExistence type="predicted"/>
<evidence type="ECO:0000256" key="3">
    <source>
        <dbReference type="SAM" id="Phobius"/>
    </source>
</evidence>
<dbReference type="AlphaFoldDB" id="A0AB35T622"/>
<evidence type="ECO:0000256" key="2">
    <source>
        <dbReference type="PIRSR" id="PIRSR605754-1"/>
    </source>
</evidence>
<dbReference type="InterPro" id="IPR005754">
    <property type="entry name" value="Sortase"/>
</dbReference>
<evidence type="ECO:0000313" key="5">
    <source>
        <dbReference type="Proteomes" id="UP001281130"/>
    </source>
</evidence>
<dbReference type="InterPro" id="IPR023365">
    <property type="entry name" value="Sortase_dom-sf"/>
</dbReference>
<reference evidence="4" key="1">
    <citation type="submission" date="2023-11" db="EMBL/GenBank/DDBJ databases">
        <title>MicrobeMod: A computational toolkit for identifying prokaryotic methylation and restriction-modification with nanopore sequencing.</title>
        <authorList>
            <person name="Crits-Christoph A."/>
            <person name="Kang S.C."/>
            <person name="Lee H."/>
            <person name="Ostrov N."/>
        </authorList>
    </citation>
    <scope>NUCLEOTIDE SEQUENCE</scope>
    <source>
        <strain evidence="4">ATCC 51242</strain>
    </source>
</reference>
<feature type="transmembrane region" description="Helical" evidence="3">
    <location>
        <begin position="28"/>
        <end position="50"/>
    </location>
</feature>
<keyword evidence="3" id="KW-0812">Transmembrane</keyword>
<evidence type="ECO:0000313" key="4">
    <source>
        <dbReference type="EMBL" id="MDX5895150.1"/>
    </source>
</evidence>